<keyword evidence="5" id="KW-0539">Nucleus</keyword>
<evidence type="ECO:0000313" key="7">
    <source>
        <dbReference type="Proteomes" id="UP000499080"/>
    </source>
</evidence>
<reference evidence="6 7" key="1">
    <citation type="journal article" date="2019" name="Sci. Rep.">
        <title>Orb-weaving spider Araneus ventricosus genome elucidates the spidroin gene catalogue.</title>
        <authorList>
            <person name="Kono N."/>
            <person name="Nakamura H."/>
            <person name="Ohtoshi R."/>
            <person name="Moran D.A.P."/>
            <person name="Shinohara A."/>
            <person name="Yoshida Y."/>
            <person name="Fujiwara M."/>
            <person name="Mori M."/>
            <person name="Tomita M."/>
            <person name="Arakawa K."/>
        </authorList>
    </citation>
    <scope>NUCLEOTIDE SEQUENCE [LARGE SCALE GENOMIC DNA]</scope>
</reference>
<dbReference type="GO" id="GO:0005634">
    <property type="term" value="C:nucleus"/>
    <property type="evidence" value="ECO:0007669"/>
    <property type="project" value="UniProtKB-SubCell"/>
</dbReference>
<dbReference type="InterPro" id="IPR036397">
    <property type="entry name" value="RNaseH_sf"/>
</dbReference>
<evidence type="ECO:0000256" key="1">
    <source>
        <dbReference type="ARBA" id="ARBA00004123"/>
    </source>
</evidence>
<evidence type="ECO:0000256" key="4">
    <source>
        <dbReference type="ARBA" id="ARBA00022801"/>
    </source>
</evidence>
<sequence length="174" mass="19549">MCRCGEKFGIFNGIEIHWSVVYLSASKCSHHSRKPAFVSGVRLHGCCNAPAGSPPCATSNNHVTLQHRPRALAKTSSRRHVRKDLQHSVFSLDCEMCYTTEGLEVVRVCVVNIDGLPVYDGYVKPKGKILDYNTLYRGVGKKPPAKRDHHVGRCEDNIERIYSGRFHLGRTRTE</sequence>
<evidence type="ECO:0000256" key="5">
    <source>
        <dbReference type="ARBA" id="ARBA00023242"/>
    </source>
</evidence>
<comment type="subcellular location">
    <subcellularLocation>
        <location evidence="1">Nucleus</location>
    </subcellularLocation>
</comment>
<evidence type="ECO:0000313" key="6">
    <source>
        <dbReference type="EMBL" id="GBO20398.1"/>
    </source>
</evidence>
<dbReference type="Gene3D" id="3.30.420.10">
    <property type="entry name" value="Ribonuclease H-like superfamily/Ribonuclease H"/>
    <property type="match status" value="1"/>
</dbReference>
<dbReference type="Proteomes" id="UP000499080">
    <property type="component" value="Unassembled WGS sequence"/>
</dbReference>
<dbReference type="InterPro" id="IPR012337">
    <property type="entry name" value="RNaseH-like_sf"/>
</dbReference>
<evidence type="ECO:0000256" key="2">
    <source>
        <dbReference type="ARBA" id="ARBA00006357"/>
    </source>
</evidence>
<dbReference type="InterPro" id="IPR047021">
    <property type="entry name" value="REXO1/3/4-like"/>
</dbReference>
<dbReference type="SUPFAM" id="SSF53098">
    <property type="entry name" value="Ribonuclease H-like"/>
    <property type="match status" value="1"/>
</dbReference>
<comment type="similarity">
    <text evidence="2">Belongs to the REXO1/REXO3 family.</text>
</comment>
<dbReference type="AlphaFoldDB" id="A0A4Y2V755"/>
<dbReference type="PANTHER" id="PTHR12801">
    <property type="entry name" value="RNA EXONUCLEASE REXO1 / RECO3 FAMILY MEMBER-RELATED"/>
    <property type="match status" value="1"/>
</dbReference>
<evidence type="ECO:0008006" key="8">
    <source>
        <dbReference type="Google" id="ProtNLM"/>
    </source>
</evidence>
<keyword evidence="4" id="KW-0378">Hydrolase</keyword>
<proteinExistence type="inferred from homology"/>
<organism evidence="6 7">
    <name type="scientific">Araneus ventricosus</name>
    <name type="common">Orbweaver spider</name>
    <name type="synonym">Epeira ventricosa</name>
    <dbReference type="NCBI Taxonomy" id="182803"/>
    <lineage>
        <taxon>Eukaryota</taxon>
        <taxon>Metazoa</taxon>
        <taxon>Ecdysozoa</taxon>
        <taxon>Arthropoda</taxon>
        <taxon>Chelicerata</taxon>
        <taxon>Arachnida</taxon>
        <taxon>Araneae</taxon>
        <taxon>Araneomorphae</taxon>
        <taxon>Entelegynae</taxon>
        <taxon>Araneoidea</taxon>
        <taxon>Araneidae</taxon>
        <taxon>Araneus</taxon>
    </lineage>
</organism>
<gene>
    <name evidence="6" type="ORF">AVEN_146341_1</name>
</gene>
<comment type="caution">
    <text evidence="6">The sequence shown here is derived from an EMBL/GenBank/DDBJ whole genome shotgun (WGS) entry which is preliminary data.</text>
</comment>
<evidence type="ECO:0000256" key="3">
    <source>
        <dbReference type="ARBA" id="ARBA00022722"/>
    </source>
</evidence>
<dbReference type="GO" id="GO:0004527">
    <property type="term" value="F:exonuclease activity"/>
    <property type="evidence" value="ECO:0007669"/>
    <property type="project" value="InterPro"/>
</dbReference>
<dbReference type="PANTHER" id="PTHR12801:SF115">
    <property type="entry name" value="FI18136P1-RELATED"/>
    <property type="match status" value="1"/>
</dbReference>
<dbReference type="EMBL" id="BGPR01043749">
    <property type="protein sequence ID" value="GBO20398.1"/>
    <property type="molecule type" value="Genomic_DNA"/>
</dbReference>
<name>A0A4Y2V755_ARAVE</name>
<dbReference type="OrthoDB" id="6437371at2759"/>
<keyword evidence="3" id="KW-0540">Nuclease</keyword>
<accession>A0A4Y2V755</accession>
<keyword evidence="7" id="KW-1185">Reference proteome</keyword>
<protein>
    <recommendedName>
        <fullName evidence="8">Exonuclease domain-containing protein</fullName>
    </recommendedName>
</protein>
<dbReference type="GO" id="GO:0003676">
    <property type="term" value="F:nucleic acid binding"/>
    <property type="evidence" value="ECO:0007669"/>
    <property type="project" value="InterPro"/>
</dbReference>